<keyword evidence="7" id="KW-1185">Reference proteome</keyword>
<feature type="compositionally biased region" description="Polar residues" evidence="4">
    <location>
        <begin position="1328"/>
        <end position="1337"/>
    </location>
</feature>
<evidence type="ECO:0000256" key="1">
    <source>
        <dbReference type="ARBA" id="ARBA00022574"/>
    </source>
</evidence>
<feature type="domain" description="RAVE complex protein Rav1 C-terminal" evidence="5">
    <location>
        <begin position="665"/>
        <end position="1313"/>
    </location>
</feature>
<dbReference type="InterPro" id="IPR022033">
    <property type="entry name" value="Rav1p_C"/>
</dbReference>
<keyword evidence="1 3" id="KW-0853">WD repeat</keyword>
<dbReference type="RefSeq" id="XP_018297257.1">
    <property type="nucleotide sequence ID" value="XM_018438976.1"/>
</dbReference>
<dbReference type="SMART" id="SM00320">
    <property type="entry name" value="WD40"/>
    <property type="match status" value="6"/>
</dbReference>
<dbReference type="PANTHER" id="PTHR13950">
    <property type="entry name" value="RABCONNECTIN-RELATED"/>
    <property type="match status" value="1"/>
</dbReference>
<accession>A0A167Q7H1</accession>
<feature type="repeat" description="WD" evidence="3">
    <location>
        <begin position="2177"/>
        <end position="2218"/>
    </location>
</feature>
<reference evidence="7" key="1">
    <citation type="submission" date="2015-06" db="EMBL/GenBank/DDBJ databases">
        <title>Expansion of signal transduction pathways in fungi by whole-genome duplication.</title>
        <authorList>
            <consortium name="DOE Joint Genome Institute"/>
            <person name="Corrochano L.M."/>
            <person name="Kuo A."/>
            <person name="Marcet-Houben M."/>
            <person name="Polaino S."/>
            <person name="Salamov A."/>
            <person name="Villalobos J.M."/>
            <person name="Alvarez M.I."/>
            <person name="Avalos J."/>
            <person name="Benito E.P."/>
            <person name="Benoit I."/>
            <person name="Burger G."/>
            <person name="Camino L.P."/>
            <person name="Canovas D."/>
            <person name="Cerda-Olmedo E."/>
            <person name="Cheng J.-F."/>
            <person name="Dominguez A."/>
            <person name="Elias M."/>
            <person name="Eslava A.P."/>
            <person name="Glaser F."/>
            <person name="Grimwood J."/>
            <person name="Gutierrez G."/>
            <person name="Heitman J."/>
            <person name="Henrissat B."/>
            <person name="Iturriaga E.A."/>
            <person name="Lang B.F."/>
            <person name="Lavin J.L."/>
            <person name="Lee S."/>
            <person name="Li W."/>
            <person name="Lindquist E."/>
            <person name="Lopez-Garcia S."/>
            <person name="Luque E.M."/>
            <person name="Marcos A.T."/>
            <person name="Martin J."/>
            <person name="McCluskey K."/>
            <person name="Medina H.R."/>
            <person name="Miralles-Duran A."/>
            <person name="Miyazaki A."/>
            <person name="Munoz-Torres E."/>
            <person name="Oguiza J.A."/>
            <person name="Ohm R."/>
            <person name="Olmedo M."/>
            <person name="Orejas M."/>
            <person name="Ortiz-Castellanos L."/>
            <person name="Pisabarro A.G."/>
            <person name="Rodriguez-Romero J."/>
            <person name="Ruiz-Herrera J."/>
            <person name="Ruiz-Vazquez R."/>
            <person name="Sanz C."/>
            <person name="Schackwitz W."/>
            <person name="Schmutz J."/>
            <person name="Shahriari M."/>
            <person name="Shelest E."/>
            <person name="Silva-Franco F."/>
            <person name="Soanes D."/>
            <person name="Syed K."/>
            <person name="Tagua V.G."/>
            <person name="Talbot N.J."/>
            <person name="Thon M."/>
            <person name="De vries R.P."/>
            <person name="Wiebenga A."/>
            <person name="Yadav J.S."/>
            <person name="Braun E.L."/>
            <person name="Baker S."/>
            <person name="Garre V."/>
            <person name="Horwitz B."/>
            <person name="Torres-Martinez S."/>
            <person name="Idnurm A."/>
            <person name="Herrera-Estrella A."/>
            <person name="Gabaldon T."/>
            <person name="Grigoriev I.V."/>
        </authorList>
    </citation>
    <scope>NUCLEOTIDE SEQUENCE [LARGE SCALE GENOMIC DNA]</scope>
    <source>
        <strain evidence="7">NRRL 1555(-)</strain>
    </source>
</reference>
<dbReference type="Gene3D" id="2.130.10.10">
    <property type="entry name" value="YVTN repeat-like/Quinoprotein amine dehydrogenase"/>
    <property type="match status" value="2"/>
</dbReference>
<dbReference type="OrthoDB" id="342131at2759"/>
<sequence length="2312" mass="261302">MFLEQICPGQVNPQFHCIHTFTWRDERYIVYATGSKVVIYADPDVLVQIIPVPFEQTEEESHLETITAVSGNSRTGKLAVAYQKHICFFRSQEQKDDKKQSIWEIETVLSTKSQVTCLDWSVNDLLLTAGSELAIWKNTSSDTDPWKIQWTTRPAVDVIMAKFEPKSTMFATLGEFDRLVTVWHETAEGDYSFIHLPHPRSVGHFVWRTLLEGSKTKRPDCALFTMARDGIGRFWSPVDLETPHALYMCAVIDPSQSLVTAESGSMASQDGSVAYLDHIEDVSPIHYIDCGELQSAISTQPQYQSLSQSKQEKLDQRIKKVRDLIKETPDLLFRIQSDGSLTFWGVKHLNSFPRRVPRVFVVLRIAQAVDPADVAYFLNPVKVLHDYSHIQSFSTIKPIELSLVARNPHGQIRCYGLNLVDFLEQNQFIPRLHLKYTWLGHRNSIKSLPQSRSSRFCTIGEDGQINVWKYALREDGGKLTNRLQLSGSLSLESDIVLSIPVHRDRHVAVYNGKQLLIYRLDNQACHLNHYQVCEQYDPTVTFSSLHTEILRGDSQSKIHILFGVSRSAKQIFSWQLQFTSPVPVQDQQESEENESLEDIIFLGSQEFDWEEEPSVVVTSHGGSNHAASKLLQQIGMGADSIPIITVALGTKLLFYGIHYESDWEGNSKPLEWNLLYTLETGLESIQQMRCVVNQVVLVSSSETYGPSRKLTFWSEIRTGVRPVLHKTFEFSEPIIAMAWNVSCDAQFILAVAFPTKVAIYGQKRATSVTNDDDIWICYDEFPVDMPESIVGITWVENGVLAVAAGNQLRCYLKWLTSEDELNQPLDLDPDLHPMSNIYDLSYDRNGPLTIYHPNYLIHYMMWGKMDLINSVLRSLYKFLRHYVDEDTIDQIPPLLLSKILQLQNSSKKESKKQQYKSLFDDDDDNDTDYSEYYDDDDDSRSLSHEEANYLMEHLKSKKMPALSENERMHLVAMIDTFDEVSTQGEALDENGARFTALLENHFHLNNIISQDQQQALAARDFVWALHSQSQDLLLERCIRLCNNKLMWEEAKSLGIFLWLKKIDTVKEQMGVIARNTYLSKEDFKDPESCTLFYLALRKKNLLLGLWRSAGHHKEQVVMTKFLSNDFTLPRWKTAASKNAYVLLGRQRFEYAAAFFLLGDKIKDAVGIILKHMKDFQLAIAICRVYEGDHSPLLKDILVKNVLPMAVESNDRWLASMCYTLLERPQDAIHAIVTPVSMLAAPEKIKDTDANADADAEETAPVGDPTLFILYQQLKQQLQAQNRQDLNVPYSLEYEFSLQVARAYERLGCPLLSLYILTQYKMKPPAVESEQNIPQTSDKAADLFGDDNTPSTRPGLAANLFDDDDAIPSRPSYSANLFDDDTPPRPSYSANLFDDDDVPPSRPSYATDLFADEEPYNSPTDDLFADDPSLFENNNPSNGSDPLESSSQNSKNTSDSPERKNETVSIKDGLSSYKALLVIRMLQTVFRAASALYDSSVRAGKDLQFQTTFLQNRQDLLALGETLNVPQKDFSRLLIQKSIEADAFVFYLAILEKGVPEGFNVAVFLESFEAGCFQVFEAAMMPCQLGYSGLVFIERWADHLISNFGSWSSLKEKYPTRSSILKLGTQKLVLTNHLCLILVTLKQRHFEKTWGLLYYLKSLMECMAASKRDTLQKDVKIMYTDLLANTAKMVEMTPEDFESFSDDSLFGFDLNEEVYRPLEDVNDNSIGANLLEIASLNFTLNLLESSMQNTERSVEMEGDFVAFIWTTLLDPIAYRAQCLQKDVLLQMEETPTKRNILKQFKTLRQKKYWRSIKTLSSTERLLPFVNFLPSGMNVMSNDSQPHSHTMYYSPTTTHAFCISSAYPTMMAICMKTEIQEVDLSKVQGHGPLLARSGSGSSSGVHQELAAGSYPDTEEEEDDFGLSDGESEVVRSSQSSRHTKRKEPRGLQPKTAYTTSPALSPAAGRIQAEDRPFQNRSLENLHEALKRSLGMENFRSPGAMSPMGSSSENSEHMVISSDMICSQNIDFHNDVTLKRSVSTTCAEAHPQFPFYITGCQSSNGSPSAILWPFGQEREIANYYGSQGAATRIHFDQFGQKFGMGDTSGWLSLWKFDSHTQSDTPYYTMSCHSKATRDFAFLGSSSLLATVGTSVAMSRRPKRKDHVCLWDTLLPPSKAQVASLPGHDGGAYAVAFDSSSNYLFSGGSRGEIVVSDIRQRTLLHTFSAHQSRIRSIAIDTEKNLLVTGSTDGELKIWDIRSYKQKYSFDNQPRNRFLGPSFNRISLKAYGVTQIQLTSDDNIYTSGPGGIVNCDLSAIQ</sequence>
<organism evidence="6 7">
    <name type="scientific">Phycomyces blakesleeanus (strain ATCC 8743b / DSM 1359 / FGSC 10004 / NBRC 33097 / NRRL 1555)</name>
    <dbReference type="NCBI Taxonomy" id="763407"/>
    <lineage>
        <taxon>Eukaryota</taxon>
        <taxon>Fungi</taxon>
        <taxon>Fungi incertae sedis</taxon>
        <taxon>Mucoromycota</taxon>
        <taxon>Mucoromycotina</taxon>
        <taxon>Mucoromycetes</taxon>
        <taxon>Mucorales</taxon>
        <taxon>Phycomycetaceae</taxon>
        <taxon>Phycomyces</taxon>
    </lineage>
</organism>
<evidence type="ECO:0000313" key="7">
    <source>
        <dbReference type="Proteomes" id="UP000077315"/>
    </source>
</evidence>
<evidence type="ECO:0000256" key="4">
    <source>
        <dbReference type="SAM" id="MobiDB-lite"/>
    </source>
</evidence>
<evidence type="ECO:0000256" key="3">
    <source>
        <dbReference type="PROSITE-ProRule" id="PRU00221"/>
    </source>
</evidence>
<dbReference type="SUPFAM" id="SSF50978">
    <property type="entry name" value="WD40 repeat-like"/>
    <property type="match status" value="3"/>
</dbReference>
<dbReference type="InterPro" id="IPR019775">
    <property type="entry name" value="WD40_repeat_CS"/>
</dbReference>
<dbReference type="PROSITE" id="PS50082">
    <property type="entry name" value="WD_REPEATS_2"/>
    <property type="match status" value="2"/>
</dbReference>
<evidence type="ECO:0000259" key="5">
    <source>
        <dbReference type="Pfam" id="PF12234"/>
    </source>
</evidence>
<dbReference type="VEuPathDB" id="FungiDB:PHYBLDRAFT_184699"/>
<feature type="region of interest" description="Disordered" evidence="4">
    <location>
        <begin position="1887"/>
        <end position="1972"/>
    </location>
</feature>
<dbReference type="STRING" id="763407.A0A167Q7H1"/>
<gene>
    <name evidence="6" type="ORF">PHYBLDRAFT_184699</name>
</gene>
<dbReference type="Pfam" id="PF00400">
    <property type="entry name" value="WD40"/>
    <property type="match status" value="2"/>
</dbReference>
<dbReference type="InterPro" id="IPR001680">
    <property type="entry name" value="WD40_rpt"/>
</dbReference>
<dbReference type="PROSITE" id="PS50294">
    <property type="entry name" value="WD_REPEATS_REGION"/>
    <property type="match status" value="1"/>
</dbReference>
<feature type="compositionally biased region" description="Low complexity" evidence="4">
    <location>
        <begin position="1444"/>
        <end position="1454"/>
    </location>
</feature>
<feature type="compositionally biased region" description="Acidic residues" evidence="4">
    <location>
        <begin position="920"/>
        <end position="938"/>
    </location>
</feature>
<keyword evidence="2" id="KW-0677">Repeat</keyword>
<dbReference type="GO" id="GO:0043291">
    <property type="term" value="C:RAVE complex"/>
    <property type="evidence" value="ECO:0007669"/>
    <property type="project" value="TreeGrafter"/>
</dbReference>
<dbReference type="GO" id="GO:0007035">
    <property type="term" value="P:vacuolar acidification"/>
    <property type="evidence" value="ECO:0007669"/>
    <property type="project" value="TreeGrafter"/>
</dbReference>
<dbReference type="InterPro" id="IPR052208">
    <property type="entry name" value="DmX-like/RAVE_component"/>
</dbReference>
<feature type="compositionally biased region" description="Acidic residues" evidence="4">
    <location>
        <begin position="1910"/>
        <end position="1925"/>
    </location>
</feature>
<dbReference type="InterPro" id="IPR015943">
    <property type="entry name" value="WD40/YVTN_repeat-like_dom_sf"/>
</dbReference>
<evidence type="ECO:0000313" key="6">
    <source>
        <dbReference type="EMBL" id="OAD79217.1"/>
    </source>
</evidence>
<evidence type="ECO:0000256" key="2">
    <source>
        <dbReference type="ARBA" id="ARBA00022737"/>
    </source>
</evidence>
<dbReference type="FunCoup" id="A0A167Q7H1">
    <property type="interactions" value="122"/>
</dbReference>
<feature type="region of interest" description="Disordered" evidence="4">
    <location>
        <begin position="911"/>
        <end position="940"/>
    </location>
</feature>
<dbReference type="InterPro" id="IPR036322">
    <property type="entry name" value="WD40_repeat_dom_sf"/>
</dbReference>
<dbReference type="Proteomes" id="UP000077315">
    <property type="component" value="Unassembled WGS sequence"/>
</dbReference>
<dbReference type="PROSITE" id="PS00678">
    <property type="entry name" value="WD_REPEATS_1"/>
    <property type="match status" value="1"/>
</dbReference>
<dbReference type="PANTHER" id="PTHR13950:SF9">
    <property type="entry name" value="RABCONNECTIN-3A"/>
    <property type="match status" value="1"/>
</dbReference>
<protein>
    <recommendedName>
        <fullName evidence="5">RAVE complex protein Rav1 C-terminal domain-containing protein</fullName>
    </recommendedName>
</protein>
<proteinExistence type="predicted"/>
<name>A0A167Q7H1_PHYB8</name>
<dbReference type="GeneID" id="28999882"/>
<dbReference type="Pfam" id="PF12234">
    <property type="entry name" value="Rav1p_C"/>
    <property type="match status" value="1"/>
</dbReference>
<dbReference type="EMBL" id="KV440972">
    <property type="protein sequence ID" value="OAD79217.1"/>
    <property type="molecule type" value="Genomic_DNA"/>
</dbReference>
<feature type="compositionally biased region" description="Polar residues" evidence="4">
    <location>
        <begin position="1430"/>
        <end position="1443"/>
    </location>
</feature>
<dbReference type="InParanoid" id="A0A167Q7H1"/>
<feature type="repeat" description="WD" evidence="3">
    <location>
        <begin position="2219"/>
        <end position="2260"/>
    </location>
</feature>
<feature type="region of interest" description="Disordered" evidence="4">
    <location>
        <begin position="1328"/>
        <end position="1463"/>
    </location>
</feature>